<name>A0A4R4YKV5_9ACTN</name>
<dbReference type="RefSeq" id="WP_132615604.1">
    <property type="nucleotide sequence ID" value="NZ_SMKQ01000076.1"/>
</dbReference>
<dbReference type="EMBL" id="SMKQ01000076">
    <property type="protein sequence ID" value="TDD45573.1"/>
    <property type="molecule type" value="Genomic_DNA"/>
</dbReference>
<accession>A0A4R4YKV5</accession>
<dbReference type="SUPFAM" id="SSF55961">
    <property type="entry name" value="Bet v1-like"/>
    <property type="match status" value="1"/>
</dbReference>
<reference evidence="1 2" key="1">
    <citation type="submission" date="2019-03" db="EMBL/GenBank/DDBJ databases">
        <title>Draft genome sequences of novel Actinobacteria.</title>
        <authorList>
            <person name="Sahin N."/>
            <person name="Ay H."/>
            <person name="Saygin H."/>
        </authorList>
    </citation>
    <scope>NUCLEOTIDE SEQUENCE [LARGE SCALE GENOMIC DNA]</scope>
    <source>
        <strain evidence="1 2">CH32</strain>
    </source>
</reference>
<dbReference type="CDD" id="cd07822">
    <property type="entry name" value="SRPBCC_4"/>
    <property type="match status" value="1"/>
</dbReference>
<dbReference type="OrthoDB" id="9810827at2"/>
<sequence>MRQIRTEIHISATPEQVWAILVDFTAYPEWNPLTPGLRGEPVAGSRLTLPTTFIPGSSVTVPMRATVEEVTPPRRLAWRSNVIARGIASSLHAFELTPDAGGTHVLHRETVTGVMAPVVWPIVSMFAPQFDQLNRKLKERAEALAAH</sequence>
<dbReference type="Gene3D" id="3.30.530.20">
    <property type="match status" value="1"/>
</dbReference>
<organism evidence="1 2">
    <name type="scientific">Nonomuraea terrae</name>
    <dbReference type="NCBI Taxonomy" id="2530383"/>
    <lineage>
        <taxon>Bacteria</taxon>
        <taxon>Bacillati</taxon>
        <taxon>Actinomycetota</taxon>
        <taxon>Actinomycetes</taxon>
        <taxon>Streptosporangiales</taxon>
        <taxon>Streptosporangiaceae</taxon>
        <taxon>Nonomuraea</taxon>
    </lineage>
</organism>
<gene>
    <name evidence="1" type="ORF">E1286_23525</name>
</gene>
<dbReference type="PANTHER" id="PTHR36166">
    <property type="entry name" value="CHROMOSOME 9, WHOLE GENOME SHOTGUN SEQUENCE"/>
    <property type="match status" value="1"/>
</dbReference>
<comment type="caution">
    <text evidence="1">The sequence shown here is derived from an EMBL/GenBank/DDBJ whole genome shotgun (WGS) entry which is preliminary data.</text>
</comment>
<keyword evidence="2" id="KW-1185">Reference proteome</keyword>
<protein>
    <submittedName>
        <fullName evidence="1">SRPBCC domain-containing protein</fullName>
    </submittedName>
</protein>
<dbReference type="InterPro" id="IPR019587">
    <property type="entry name" value="Polyketide_cyclase/dehydratase"/>
</dbReference>
<dbReference type="InterPro" id="IPR023393">
    <property type="entry name" value="START-like_dom_sf"/>
</dbReference>
<proteinExistence type="predicted"/>
<evidence type="ECO:0000313" key="1">
    <source>
        <dbReference type="EMBL" id="TDD45573.1"/>
    </source>
</evidence>
<dbReference type="Proteomes" id="UP000295302">
    <property type="component" value="Unassembled WGS sequence"/>
</dbReference>
<dbReference type="AlphaFoldDB" id="A0A4R4YKV5"/>
<evidence type="ECO:0000313" key="2">
    <source>
        <dbReference type="Proteomes" id="UP000295302"/>
    </source>
</evidence>
<dbReference type="Pfam" id="PF10604">
    <property type="entry name" value="Polyketide_cyc2"/>
    <property type="match status" value="1"/>
</dbReference>
<dbReference type="PANTHER" id="PTHR36166:SF1">
    <property type="entry name" value="SRPBCC DOMAIN-CONTAINING PROTEIN"/>
    <property type="match status" value="1"/>
</dbReference>